<evidence type="ECO:0000313" key="3">
    <source>
        <dbReference type="EMBL" id="KAG7464360.1"/>
    </source>
</evidence>
<evidence type="ECO:0000256" key="2">
    <source>
        <dbReference type="SAM" id="Phobius"/>
    </source>
</evidence>
<protein>
    <submittedName>
        <fullName evidence="3">Uncharacterized protein</fullName>
    </submittedName>
</protein>
<sequence>MEAQDSMTQVQPHRQGPPQAQRRKRKQRQHSADIVFMKGTSVQTLPTLSKQLMSVKDAIIGLHYVWEYRSPSKSVPPHYQCKLCAVSRVQHDMIAHVRGWKHSFKYLQKAHPEKITCEEAEATKDPGERKKVKEAAAEVEQIEGRGQLRVILKEPCEVPAFKGFRSAIPKVKPPPRPAMGPKAPPFRSRIFDSQFTGECPPPGGPLSDYSAVEYGEPGFGGYSNREDFHDSDMDLRHFPNGMSNHPTQSGDDFGRGGERHGYGRGGLMEENPSRMYPDEYHSFEIGSSPMSRMDRPMEEPLQKPGLMGAAPEIQTPPNTLLNYLDTFRIENESDAQLVLKVTQKLTDILMEYRLRSVSTGSSLSSFTMNSTSFSTTSSRLSDSSDQYSNRLSGPSRYSGLQSRSCSIKHWKMLFRNVHLFITKSAILQFLVTYMLLSSYSKLML</sequence>
<feature type="region of interest" description="Disordered" evidence="1">
    <location>
        <begin position="373"/>
        <end position="400"/>
    </location>
</feature>
<organism evidence="3 4">
    <name type="scientific">Solea senegalensis</name>
    <name type="common">Senegalese sole</name>
    <dbReference type="NCBI Taxonomy" id="28829"/>
    <lineage>
        <taxon>Eukaryota</taxon>
        <taxon>Metazoa</taxon>
        <taxon>Chordata</taxon>
        <taxon>Craniata</taxon>
        <taxon>Vertebrata</taxon>
        <taxon>Euteleostomi</taxon>
        <taxon>Actinopterygii</taxon>
        <taxon>Neopterygii</taxon>
        <taxon>Teleostei</taxon>
        <taxon>Neoteleostei</taxon>
        <taxon>Acanthomorphata</taxon>
        <taxon>Carangaria</taxon>
        <taxon>Pleuronectiformes</taxon>
        <taxon>Pleuronectoidei</taxon>
        <taxon>Soleidae</taxon>
        <taxon>Solea</taxon>
    </lineage>
</organism>
<comment type="caution">
    <text evidence="3">The sequence shown here is derived from an EMBL/GenBank/DDBJ whole genome shotgun (WGS) entry which is preliminary data.</text>
</comment>
<feature type="transmembrane region" description="Helical" evidence="2">
    <location>
        <begin position="417"/>
        <end position="436"/>
    </location>
</feature>
<keyword evidence="2" id="KW-0472">Membrane</keyword>
<proteinExistence type="predicted"/>
<keyword evidence="4" id="KW-1185">Reference proteome</keyword>
<dbReference type="Proteomes" id="UP000693946">
    <property type="component" value="Unassembled WGS sequence"/>
</dbReference>
<reference evidence="3 4" key="1">
    <citation type="journal article" date="2021" name="Sci. Rep.">
        <title>Chromosome anchoring in Senegalese sole (Solea senegalensis) reveals sex-associated markers and genome rearrangements in flatfish.</title>
        <authorList>
            <person name="Guerrero-Cozar I."/>
            <person name="Gomez-Garrido J."/>
            <person name="Berbel C."/>
            <person name="Martinez-Blanch J.F."/>
            <person name="Alioto T."/>
            <person name="Claros M.G."/>
            <person name="Gagnaire P.A."/>
            <person name="Manchado M."/>
        </authorList>
    </citation>
    <scope>NUCLEOTIDE SEQUENCE [LARGE SCALE GENOMIC DNA]</scope>
    <source>
        <strain evidence="3">Sse05_10M</strain>
    </source>
</reference>
<dbReference type="AlphaFoldDB" id="A0AAV6PGL0"/>
<feature type="region of interest" description="Disordered" evidence="1">
    <location>
        <begin position="1"/>
        <end position="31"/>
    </location>
</feature>
<gene>
    <name evidence="3" type="ORF">JOB18_021132</name>
</gene>
<dbReference type="EMBL" id="JAGKHQ010000784">
    <property type="protein sequence ID" value="KAG7464360.1"/>
    <property type="molecule type" value="Genomic_DNA"/>
</dbReference>
<accession>A0AAV6PGL0</accession>
<keyword evidence="2" id="KW-0812">Transmembrane</keyword>
<evidence type="ECO:0000256" key="1">
    <source>
        <dbReference type="SAM" id="MobiDB-lite"/>
    </source>
</evidence>
<feature type="compositionally biased region" description="Low complexity" evidence="1">
    <location>
        <begin position="373"/>
        <end position="388"/>
    </location>
</feature>
<feature type="compositionally biased region" description="Polar residues" evidence="1">
    <location>
        <begin position="1"/>
        <end position="12"/>
    </location>
</feature>
<keyword evidence="2" id="KW-1133">Transmembrane helix</keyword>
<evidence type="ECO:0000313" key="4">
    <source>
        <dbReference type="Proteomes" id="UP000693946"/>
    </source>
</evidence>
<name>A0AAV6PGL0_SOLSE</name>